<organism evidence="12 13">
    <name type="scientific">Wickerhamomyces anomalus (strain ATCC 58044 / CBS 1984 / NCYC 433 / NRRL Y-366-8)</name>
    <name type="common">Yeast</name>
    <name type="synonym">Hansenula anomala</name>
    <dbReference type="NCBI Taxonomy" id="683960"/>
    <lineage>
        <taxon>Eukaryota</taxon>
        <taxon>Fungi</taxon>
        <taxon>Dikarya</taxon>
        <taxon>Ascomycota</taxon>
        <taxon>Saccharomycotina</taxon>
        <taxon>Saccharomycetes</taxon>
        <taxon>Phaffomycetales</taxon>
        <taxon>Wickerhamomycetaceae</taxon>
        <taxon>Wickerhamomyces</taxon>
    </lineage>
</organism>
<evidence type="ECO:0000256" key="1">
    <source>
        <dbReference type="ARBA" id="ARBA00004156"/>
    </source>
</evidence>
<keyword evidence="5 9" id="KW-0653">Protein transport</keyword>
<dbReference type="InterPro" id="IPR002553">
    <property type="entry name" value="Clathrin/coatomer_adapt-like_N"/>
</dbReference>
<dbReference type="AlphaFoldDB" id="A0A1E3P1Q1"/>
<dbReference type="PANTHER" id="PTHR22780">
    <property type="entry name" value="ADAPTIN, ALPHA/GAMMA/EPSILON"/>
    <property type="match status" value="1"/>
</dbReference>
<dbReference type="Pfam" id="PF02883">
    <property type="entry name" value="Alpha_adaptinC2"/>
    <property type="match status" value="1"/>
</dbReference>
<comment type="similarity">
    <text evidence="3 9">Belongs to the adaptor complexes large subunit family.</text>
</comment>
<keyword evidence="8 9" id="KW-0968">Cytoplasmic vesicle</keyword>
<proteinExistence type="inferred from homology"/>
<sequence length="823" mass="91769">MNKELSTQNHAFSFIKSVRSSKTIADERSIIKRESALIRTSFKDTAITHQVRRINIQKLLYLYILGEKTHFGQIECIKLLASPNFIDKRLGYLATMLILDENQEVLTLLTNSLNNDLNHPNQFVVSLALATLGNIASPELARDLYTDVEKIISCNNNYLRKKAAIVASKIVEKDPDLSEIFADKIDQLLASHDHGVTIGTMKLIRSLYEVSPESREPLLDKIPKIIEMLKTLLNSNLSQDYDLVSIHDPFLQITLIRTLRLFFTDEEQYSYTAKYNEDLNDILTAVFSYNDFARNAGAAVVHETVKTIFSIQNLDPALKVLGINTLGDLLGAKRENNNRYIALNTLLSVVEIEPLAVQRHRATIVACLSDLDVSIKRRALELSFAILDSSNIRILLKEILNFLDDPVNNDKELKTYITTNVTNILERKELIPNEKWKFDTLTRLVKSSGGFMTNSITSQILALVINIPNNDELKTYTVNKLFKVGYDDDSQNGLNLIVTWLVGEYGDLLLKTNLSDDKKVTDDVLVDYLLNLANLKNDNPTLISYILTSSLKLSSKVGGAAKSQLRAFIESKTKAIDLNIQIKAISYSVIFNEPDSIKQGLLDRMPPPPIKAKDTITLTNRISKPLPAAAASANSNTSARKGSTKTEDLLLDLMDDGPSPSQPQSNLNESDLLNDIFSNNTPATSQSKSNNNDILGLFDSPQQPIQQSPQSNAIEAHKSDKVKVSFLPKQIGSGQAVIETQLGNLSTSEISDLQLLIAVPKTQKLTMSSISSHTIQPFATVTQDLKIVGTPNSKIKLRIKFEYVKNGEKFTEQFDFGKLKQTI</sequence>
<dbReference type="EMBL" id="KV454211">
    <property type="protein sequence ID" value="ODQ59258.1"/>
    <property type="molecule type" value="Genomic_DNA"/>
</dbReference>
<dbReference type="InterPro" id="IPR008153">
    <property type="entry name" value="GAE_dom"/>
</dbReference>
<dbReference type="GO" id="GO:0030121">
    <property type="term" value="C:AP-1 adaptor complex"/>
    <property type="evidence" value="ECO:0007669"/>
    <property type="project" value="EnsemblFungi"/>
</dbReference>
<dbReference type="GO" id="GO:0099638">
    <property type="term" value="P:endosome to plasma membrane protein transport"/>
    <property type="evidence" value="ECO:0007669"/>
    <property type="project" value="EnsemblFungi"/>
</dbReference>
<evidence type="ECO:0000256" key="2">
    <source>
        <dbReference type="ARBA" id="ARBA00004555"/>
    </source>
</evidence>
<evidence type="ECO:0000256" key="4">
    <source>
        <dbReference type="ARBA" id="ARBA00022448"/>
    </source>
</evidence>
<dbReference type="PROSITE" id="PS50180">
    <property type="entry name" value="GAE"/>
    <property type="match status" value="1"/>
</dbReference>
<dbReference type="Gene3D" id="2.60.40.1230">
    <property type="match status" value="1"/>
</dbReference>
<dbReference type="InterPro" id="IPR008152">
    <property type="entry name" value="Clathrin_a/b/g-adaptin_app_Ig"/>
</dbReference>
<dbReference type="GO" id="GO:0005768">
    <property type="term" value="C:endosome"/>
    <property type="evidence" value="ECO:0007669"/>
    <property type="project" value="EnsemblFungi"/>
</dbReference>
<dbReference type="GO" id="GO:0048203">
    <property type="term" value="P:vesicle targeting, trans-Golgi to endosome"/>
    <property type="evidence" value="ECO:0007669"/>
    <property type="project" value="EnsemblFungi"/>
</dbReference>
<dbReference type="GeneID" id="30203045"/>
<comment type="subcellular location">
    <subcellularLocation>
        <location evidence="1">Cytoplasmic vesicle membrane</location>
    </subcellularLocation>
    <subcellularLocation>
        <location evidence="2">Golgi apparatus</location>
    </subcellularLocation>
</comment>
<reference evidence="12 13" key="1">
    <citation type="journal article" date="2016" name="Proc. Natl. Acad. Sci. U.S.A.">
        <title>Comparative genomics of biotechnologically important yeasts.</title>
        <authorList>
            <person name="Riley R."/>
            <person name="Haridas S."/>
            <person name="Wolfe K.H."/>
            <person name="Lopes M.R."/>
            <person name="Hittinger C.T."/>
            <person name="Goeker M."/>
            <person name="Salamov A.A."/>
            <person name="Wisecaver J.H."/>
            <person name="Long T.M."/>
            <person name="Calvey C.H."/>
            <person name="Aerts A.L."/>
            <person name="Barry K.W."/>
            <person name="Choi C."/>
            <person name="Clum A."/>
            <person name="Coughlan A.Y."/>
            <person name="Deshpande S."/>
            <person name="Douglass A.P."/>
            <person name="Hanson S.J."/>
            <person name="Klenk H.-P."/>
            <person name="LaButti K.M."/>
            <person name="Lapidus A."/>
            <person name="Lindquist E.A."/>
            <person name="Lipzen A.M."/>
            <person name="Meier-Kolthoff J.P."/>
            <person name="Ohm R.A."/>
            <person name="Otillar R.P."/>
            <person name="Pangilinan J.L."/>
            <person name="Peng Y."/>
            <person name="Rokas A."/>
            <person name="Rosa C.A."/>
            <person name="Scheuner C."/>
            <person name="Sibirny A.A."/>
            <person name="Slot J.C."/>
            <person name="Stielow J.B."/>
            <person name="Sun H."/>
            <person name="Kurtzman C.P."/>
            <person name="Blackwell M."/>
            <person name="Grigoriev I.V."/>
            <person name="Jeffries T.W."/>
        </authorList>
    </citation>
    <scope>NUCLEOTIDE SEQUENCE [LARGE SCALE GENOMIC DNA]</scope>
    <source>
        <strain evidence="13">ATCC 58044 / CBS 1984 / NCYC 433 / NRRL Y-366-8</strain>
    </source>
</reference>
<evidence type="ECO:0000256" key="8">
    <source>
        <dbReference type="ARBA" id="ARBA00023329"/>
    </source>
</evidence>
<keyword evidence="6 9" id="KW-0333">Golgi apparatus</keyword>
<evidence type="ECO:0000256" key="9">
    <source>
        <dbReference type="PIRNR" id="PIRNR037094"/>
    </source>
</evidence>
<gene>
    <name evidence="12" type="ORF">WICANDRAFT_84870</name>
</gene>
<dbReference type="GO" id="GO:0005829">
    <property type="term" value="C:cytosol"/>
    <property type="evidence" value="ECO:0007669"/>
    <property type="project" value="GOC"/>
</dbReference>
<evidence type="ECO:0000313" key="13">
    <source>
        <dbReference type="Proteomes" id="UP000094112"/>
    </source>
</evidence>
<dbReference type="Gene3D" id="1.25.10.10">
    <property type="entry name" value="Leucine-rich Repeat Variant"/>
    <property type="match status" value="1"/>
</dbReference>
<dbReference type="GO" id="GO:0006896">
    <property type="term" value="P:Golgi to vacuole transport"/>
    <property type="evidence" value="ECO:0007669"/>
    <property type="project" value="EnsemblFungi"/>
</dbReference>
<dbReference type="Pfam" id="PF01602">
    <property type="entry name" value="Adaptin_N"/>
    <property type="match status" value="1"/>
</dbReference>
<dbReference type="SUPFAM" id="SSF48371">
    <property type="entry name" value="ARM repeat"/>
    <property type="match status" value="1"/>
</dbReference>
<feature type="compositionally biased region" description="Low complexity" evidence="10">
    <location>
        <begin position="700"/>
        <end position="711"/>
    </location>
</feature>
<dbReference type="STRING" id="683960.A0A1E3P1Q1"/>
<keyword evidence="4 9" id="KW-0813">Transport</keyword>
<evidence type="ECO:0000256" key="10">
    <source>
        <dbReference type="SAM" id="MobiDB-lite"/>
    </source>
</evidence>
<dbReference type="PIRSF" id="PIRSF037094">
    <property type="entry name" value="AP1_complex_gamma"/>
    <property type="match status" value="1"/>
</dbReference>
<evidence type="ECO:0000259" key="11">
    <source>
        <dbReference type="PROSITE" id="PS50180"/>
    </source>
</evidence>
<dbReference type="InterPro" id="IPR013041">
    <property type="entry name" value="Clathrin_app_Ig-like_sf"/>
</dbReference>
<keyword evidence="13" id="KW-1185">Reference proteome</keyword>
<dbReference type="GO" id="GO:0042147">
    <property type="term" value="P:retrograde transport, endosome to Golgi"/>
    <property type="evidence" value="ECO:0007669"/>
    <property type="project" value="EnsemblFungi"/>
</dbReference>
<accession>A0A1E3P1Q1</accession>
<keyword evidence="7 9" id="KW-0472">Membrane</keyword>
<feature type="domain" description="GAE" evidence="11">
    <location>
        <begin position="707"/>
        <end position="820"/>
    </location>
</feature>
<name>A0A1E3P1Q1_WICAA</name>
<dbReference type="SMART" id="SM00809">
    <property type="entry name" value="Alpha_adaptinC2"/>
    <property type="match status" value="1"/>
</dbReference>
<feature type="compositionally biased region" description="Polar residues" evidence="10">
    <location>
        <begin position="662"/>
        <end position="693"/>
    </location>
</feature>
<evidence type="ECO:0000256" key="3">
    <source>
        <dbReference type="ARBA" id="ARBA00006613"/>
    </source>
</evidence>
<evidence type="ECO:0000256" key="5">
    <source>
        <dbReference type="ARBA" id="ARBA00022927"/>
    </source>
</evidence>
<evidence type="ECO:0000256" key="7">
    <source>
        <dbReference type="ARBA" id="ARBA00023136"/>
    </source>
</evidence>
<evidence type="ECO:0000256" key="6">
    <source>
        <dbReference type="ARBA" id="ARBA00023034"/>
    </source>
</evidence>
<dbReference type="OrthoDB" id="28053at2759"/>
<dbReference type="InterPro" id="IPR017107">
    <property type="entry name" value="AP1_complex_gsu"/>
</dbReference>
<feature type="region of interest" description="Disordered" evidence="10">
    <location>
        <begin position="651"/>
        <end position="712"/>
    </location>
</feature>
<dbReference type="SUPFAM" id="SSF49348">
    <property type="entry name" value="Clathrin adaptor appendage domain"/>
    <property type="match status" value="1"/>
</dbReference>
<evidence type="ECO:0000313" key="12">
    <source>
        <dbReference type="EMBL" id="ODQ59258.1"/>
    </source>
</evidence>
<dbReference type="Proteomes" id="UP000094112">
    <property type="component" value="Unassembled WGS sequence"/>
</dbReference>
<dbReference type="InterPro" id="IPR011989">
    <property type="entry name" value="ARM-like"/>
</dbReference>
<dbReference type="InterPro" id="IPR016024">
    <property type="entry name" value="ARM-type_fold"/>
</dbReference>
<protein>
    <recommendedName>
        <fullName evidence="9">AP-1 complex subunit gamma</fullName>
    </recommendedName>
</protein>
<dbReference type="RefSeq" id="XP_019038465.1">
    <property type="nucleotide sequence ID" value="XM_019185799.1"/>
</dbReference>
<dbReference type="InterPro" id="IPR050840">
    <property type="entry name" value="Adaptor_Complx_Large_Subunit"/>
</dbReference>
<dbReference type="GO" id="GO:0030276">
    <property type="term" value="F:clathrin binding"/>
    <property type="evidence" value="ECO:0007669"/>
    <property type="project" value="EnsemblFungi"/>
</dbReference>